<dbReference type="SMART" id="SM00036">
    <property type="entry name" value="CNH"/>
    <property type="match status" value="1"/>
</dbReference>
<dbReference type="SUPFAM" id="SSF56112">
    <property type="entry name" value="Protein kinase-like (PK-like)"/>
    <property type="match status" value="1"/>
</dbReference>
<dbReference type="PANTHER" id="PTHR46572:SF1">
    <property type="entry name" value="RHO1 GUANINE NUCLEOTIDE EXCHANGE FACTOR TUS1"/>
    <property type="match status" value="1"/>
</dbReference>
<feature type="region of interest" description="Disordered" evidence="2">
    <location>
        <begin position="187"/>
        <end position="213"/>
    </location>
</feature>
<dbReference type="Proteomes" id="UP000007148">
    <property type="component" value="Unassembled WGS sequence"/>
</dbReference>
<evidence type="ECO:0000256" key="2">
    <source>
        <dbReference type="SAM" id="MobiDB-lite"/>
    </source>
</evidence>
<dbReference type="STRING" id="1109443.G4TKS5"/>
<dbReference type="InParanoid" id="G4TKS5"/>
<dbReference type="GO" id="GO:0005085">
    <property type="term" value="F:guanyl-nucleotide exchange factor activity"/>
    <property type="evidence" value="ECO:0007669"/>
    <property type="project" value="UniProtKB-KW"/>
</dbReference>
<dbReference type="Pfam" id="PF07714">
    <property type="entry name" value="PK_Tyr_Ser-Thr"/>
    <property type="match status" value="1"/>
</dbReference>
<dbReference type="SUPFAM" id="SSF48065">
    <property type="entry name" value="DBL homology domain (DH-domain)"/>
    <property type="match status" value="1"/>
</dbReference>
<dbReference type="PANTHER" id="PTHR46572">
    <property type="entry name" value="RHO1 GDP-GTP EXCHANGE PROTEIN 1-RELATED"/>
    <property type="match status" value="1"/>
</dbReference>
<feature type="domain" description="Protein kinase" evidence="3">
    <location>
        <begin position="1"/>
        <end position="91"/>
    </location>
</feature>
<feature type="region of interest" description="Disordered" evidence="2">
    <location>
        <begin position="253"/>
        <end position="284"/>
    </location>
</feature>
<evidence type="ECO:0000259" key="4">
    <source>
        <dbReference type="PROSITE" id="PS50219"/>
    </source>
</evidence>
<dbReference type="OrthoDB" id="346907at2759"/>
<gene>
    <name evidence="5" type="ORF">PIIN_05853</name>
</gene>
<evidence type="ECO:0000313" key="5">
    <source>
        <dbReference type="EMBL" id="CCA71918.1"/>
    </source>
</evidence>
<dbReference type="InterPro" id="IPR035899">
    <property type="entry name" value="DBL_dom_sf"/>
</dbReference>
<feature type="compositionally biased region" description="Low complexity" evidence="2">
    <location>
        <begin position="409"/>
        <end position="424"/>
    </location>
</feature>
<feature type="compositionally biased region" description="Polar residues" evidence="2">
    <location>
        <begin position="312"/>
        <end position="325"/>
    </location>
</feature>
<feature type="compositionally biased region" description="Polar residues" evidence="2">
    <location>
        <begin position="344"/>
        <end position="390"/>
    </location>
</feature>
<feature type="compositionally biased region" description="Polar residues" evidence="2">
    <location>
        <begin position="187"/>
        <end position="198"/>
    </location>
</feature>
<protein>
    <recommendedName>
        <fullName evidence="7">Protein kinase domain-containing protein</fullName>
    </recommendedName>
</protein>
<dbReference type="InterPro" id="IPR011009">
    <property type="entry name" value="Kinase-like_dom_sf"/>
</dbReference>
<keyword evidence="1" id="KW-0344">Guanine-nucleotide releasing factor</keyword>
<dbReference type="PROSITE" id="PS50219">
    <property type="entry name" value="CNH"/>
    <property type="match status" value="1"/>
</dbReference>
<feature type="region of interest" description="Disordered" evidence="2">
    <location>
        <begin position="308"/>
        <end position="424"/>
    </location>
</feature>
<reference evidence="5 6" key="1">
    <citation type="journal article" date="2011" name="PLoS Pathog.">
        <title>Endophytic Life Strategies Decoded by Genome and Transcriptome Analyses of the Mutualistic Root Symbiont Piriformospora indica.</title>
        <authorList>
            <person name="Zuccaro A."/>
            <person name="Lahrmann U."/>
            <person name="Guldener U."/>
            <person name="Langen G."/>
            <person name="Pfiffi S."/>
            <person name="Biedenkopf D."/>
            <person name="Wong P."/>
            <person name="Samans B."/>
            <person name="Grimm C."/>
            <person name="Basiewicz M."/>
            <person name="Murat C."/>
            <person name="Martin F."/>
            <person name="Kogel K.H."/>
        </authorList>
    </citation>
    <scope>NUCLEOTIDE SEQUENCE [LARGE SCALE GENOMIC DNA]</scope>
    <source>
        <strain evidence="5 6">DSM 11827</strain>
    </source>
</reference>
<dbReference type="EMBL" id="CAFZ01000140">
    <property type="protein sequence ID" value="CCA71918.1"/>
    <property type="molecule type" value="Genomic_DNA"/>
</dbReference>
<comment type="caution">
    <text evidence="5">The sequence shown here is derived from an EMBL/GenBank/DDBJ whole genome shotgun (WGS) entry which is preliminary data.</text>
</comment>
<name>G4TKS5_SERID</name>
<dbReference type="eggNOG" id="KOG0192">
    <property type="taxonomic scope" value="Eukaryota"/>
</dbReference>
<dbReference type="GO" id="GO:0005524">
    <property type="term" value="F:ATP binding"/>
    <property type="evidence" value="ECO:0007669"/>
    <property type="project" value="InterPro"/>
</dbReference>
<dbReference type="InterPro" id="IPR052233">
    <property type="entry name" value="Rho-type_GEFs"/>
</dbReference>
<dbReference type="InterPro" id="IPR000719">
    <property type="entry name" value="Prot_kinase_dom"/>
</dbReference>
<evidence type="ECO:0000313" key="6">
    <source>
        <dbReference type="Proteomes" id="UP000007148"/>
    </source>
</evidence>
<dbReference type="HOGENOM" id="CLU_250632_0_0_1"/>
<sequence length="1463" mass="161697">MSDIWSFGMTMYELLTGRLPYHQHARDETVVLALRRNERPVPPTSSKDVRTEWQPELWSLMQECWRTDRRKRPQMEHVKKQLEIILSKSFVTLGCLQRTRGATVSHGPKPIPSSQSTSNQKGLSHQSSAPNIRALSHQTSAPNIRALSPAAPSIASVPSIASAQARLQSTRSPIRSPTQLTRINTLSSPISSLQSPTESAAGPIPSTLKVSSPKGLRRRVSAIFSGVRHSTSLRERRPSEIRTPVEPFMPSVIEVKTPPSVPPLPTEEIPKSPIARPSLPTSPEPDIFVPEIEHMSLTERRAYEHRHGLQRGTLQTGSGSTTPSGYRSPAAGSVTSLGLHRARSPTSPISAQSLRTSSSLNQLRLSPTDARQATASPTLSAGHTIQPISRHTQRPTPRIRTSGPYSVGSQTSPSTFSPSSAQTSNTDHAFNIIVEDVDETFTQDGINGRKSMTDQGDFPSNMSSESSSHSASDLMHEAFHQISISPAADGKFELPEDVSSPKSDPSASLVSLTAMSRTRQLSPADYAHGSKMIIGFYRSEESFLAASLELELESSLCGRGEQLTKATEATIRTLLELKEAHRALMRMFGPYTTVEDLNGFRQIFDMFEKRIGSFYVSYQEYVRTLGALEEAVADSQYSGSSFFMAPSMRETISTLLKHPFRQLDESFQLLKGLHSFLKPLLPSGETHSWAQTATNWEVLAVRTRLWTWQTTPCSNPLVSFKAQELLMDSVHDDKDGEARHLARLGIIDTETCLVRLMVQGQKVLRRHSWDDESTSNALMETVAKIAKLHQSLLDELHTHQRENHPRLPPVTSYYLRAMPQWGDTYTVYSRLVDFALQNLDLTKAIRELLVGPLVHIKEITKLFKHLFDLTPDHHFDIELITRLLPLLDDLVVIATKVVPDEEPLDKEIVALKKLLLWKDKAQELQAGLDSSGCTIMYSGNLHYPVDPNGTRKSIDDRSTTVQVFVALTNRCLIVAEARSRMGIKRYPVRVAIALHDLVVPDIEMARVSQQQIFLLDSVDGKKIAAPLQLLYREDGPRNLEPRTRGTSNVSLLGVRQDDGQRLLFPKDLVLLAATTGERTLWREQIQKAKSGEPVSQASAPVSKSMFRLTSLGHLPFIPSSTAQLHNRVNSVLICAEGEMGGAYLKDEDGPLTPVMLSSQVRQCCLLASLHTALFLVGKVLWAIRIEDIGAEETSPPVIVKSNVSLFRVGYYRGQLLLVTAVENGKSTTLKIYAGIIRSRSGLVSPTFFSKSHKLFKSICEQDIHGEVYDINVLEDGIFTMGVTGFQLITLETSSTCRVSALPAIKVGASSEAAQRCRTSKPLGVTKSGSDLLLCYDDFGVYVNTSGEILGRPIDWTLAKVSNVAFAAPYLFLFAENHIEVRLIESGRKLETIDGTGFRLVRGVDETRSISLYHTSLDPDGTSNLTTESVDQDSALLHLTMQAAGSDQECDLMELQMEVLDLSA</sequence>
<feature type="region of interest" description="Disordered" evidence="2">
    <location>
        <begin position="447"/>
        <end position="468"/>
    </location>
</feature>
<dbReference type="PROSITE" id="PS50011">
    <property type="entry name" value="PROTEIN_KINASE_DOM"/>
    <property type="match status" value="1"/>
</dbReference>
<dbReference type="eggNOG" id="KOG4305">
    <property type="taxonomic scope" value="Eukaryota"/>
</dbReference>
<dbReference type="Pfam" id="PF00780">
    <property type="entry name" value="CNH"/>
    <property type="match status" value="1"/>
</dbReference>
<organism evidence="5 6">
    <name type="scientific">Serendipita indica (strain DSM 11827)</name>
    <name type="common">Root endophyte fungus</name>
    <name type="synonym">Piriformospora indica</name>
    <dbReference type="NCBI Taxonomy" id="1109443"/>
    <lineage>
        <taxon>Eukaryota</taxon>
        <taxon>Fungi</taxon>
        <taxon>Dikarya</taxon>
        <taxon>Basidiomycota</taxon>
        <taxon>Agaricomycotina</taxon>
        <taxon>Agaricomycetes</taxon>
        <taxon>Sebacinales</taxon>
        <taxon>Serendipitaceae</taxon>
        <taxon>Serendipita</taxon>
    </lineage>
</organism>
<keyword evidence="6" id="KW-1185">Reference proteome</keyword>
<evidence type="ECO:0000259" key="3">
    <source>
        <dbReference type="PROSITE" id="PS50011"/>
    </source>
</evidence>
<dbReference type="Gene3D" id="1.10.510.10">
    <property type="entry name" value="Transferase(Phosphotransferase) domain 1"/>
    <property type="match status" value="1"/>
</dbReference>
<feature type="domain" description="CNH" evidence="4">
    <location>
        <begin position="1115"/>
        <end position="1407"/>
    </location>
</feature>
<evidence type="ECO:0000256" key="1">
    <source>
        <dbReference type="ARBA" id="ARBA00022658"/>
    </source>
</evidence>
<dbReference type="Gene3D" id="1.20.900.10">
    <property type="entry name" value="Dbl homology (DH) domain"/>
    <property type="match status" value="1"/>
</dbReference>
<feature type="region of interest" description="Disordered" evidence="2">
    <location>
        <begin position="101"/>
        <end position="129"/>
    </location>
</feature>
<feature type="compositionally biased region" description="Polar residues" evidence="2">
    <location>
        <begin position="112"/>
        <end position="129"/>
    </location>
</feature>
<accession>G4TKS5</accession>
<dbReference type="GO" id="GO:0004672">
    <property type="term" value="F:protein kinase activity"/>
    <property type="evidence" value="ECO:0007669"/>
    <property type="project" value="InterPro"/>
</dbReference>
<evidence type="ECO:0008006" key="7">
    <source>
        <dbReference type="Google" id="ProtNLM"/>
    </source>
</evidence>
<dbReference type="InterPro" id="IPR001180">
    <property type="entry name" value="CNH_dom"/>
</dbReference>
<proteinExistence type="predicted"/>
<dbReference type="InterPro" id="IPR001245">
    <property type="entry name" value="Ser-Thr/Tyr_kinase_cat_dom"/>
</dbReference>